<comment type="caution">
    <text evidence="3">The sequence shown here is derived from an EMBL/GenBank/DDBJ whole genome shotgun (WGS) entry which is preliminary data.</text>
</comment>
<feature type="signal peptide" evidence="1">
    <location>
        <begin position="1"/>
        <end position="31"/>
    </location>
</feature>
<dbReference type="RefSeq" id="WP_284101972.1">
    <property type="nucleotide sequence ID" value="NZ_JARRAF010000022.1"/>
</dbReference>
<dbReference type="InterPro" id="IPR018637">
    <property type="entry name" value="DUF2059"/>
</dbReference>
<sequence length="331" mass="36440">MSYLSRLTSLLSTSRAALLAAGVLLAPMALAGQGASPAKLHALFEAQNTASSVEQIISAMEGQQRARFEAETDPEKKEKAKAIYDVTSKTIRRHLDWAKLEPVAISAYQKHYDDAEVDALIAYYQTPAGKLHISRMVPVATELLQVISSHIGARVDEISDQIDKKQPVKKAPVVPVPTAGSKEAIALDFVRASGDQYRVQFNAQMAELDKSMQKQLEMFSGSADKKQKAKMQAEIKKMAQAIRSAISYAEIERLIADTYAKKMSQEELALLLDDAKNPKTRSLQAQRFAADQTMSQVLQEDMQKNIMPKLMMELLSIMKTGGQPAAETSPQ</sequence>
<feature type="chain" id="PRO_5045882962" evidence="1">
    <location>
        <begin position="32"/>
        <end position="331"/>
    </location>
</feature>
<dbReference type="EMBL" id="JARRAF010000022">
    <property type="protein sequence ID" value="MDK2125661.1"/>
    <property type="molecule type" value="Genomic_DNA"/>
</dbReference>
<protein>
    <submittedName>
        <fullName evidence="3">DUF2059 domain-containing protein</fullName>
    </submittedName>
</protein>
<keyword evidence="1" id="KW-0732">Signal</keyword>
<organism evidence="3 4">
    <name type="scientific">Parachitinimonas caeni</name>
    <dbReference type="NCBI Taxonomy" id="3031301"/>
    <lineage>
        <taxon>Bacteria</taxon>
        <taxon>Pseudomonadati</taxon>
        <taxon>Pseudomonadota</taxon>
        <taxon>Betaproteobacteria</taxon>
        <taxon>Neisseriales</taxon>
        <taxon>Chitinibacteraceae</taxon>
        <taxon>Parachitinimonas</taxon>
    </lineage>
</organism>
<evidence type="ECO:0000259" key="2">
    <source>
        <dbReference type="Pfam" id="PF09832"/>
    </source>
</evidence>
<proteinExistence type="predicted"/>
<keyword evidence="4" id="KW-1185">Reference proteome</keyword>
<dbReference type="Proteomes" id="UP001172778">
    <property type="component" value="Unassembled WGS sequence"/>
</dbReference>
<evidence type="ECO:0000313" key="3">
    <source>
        <dbReference type="EMBL" id="MDK2125661.1"/>
    </source>
</evidence>
<gene>
    <name evidence="3" type="ORF">PZA18_16525</name>
</gene>
<reference evidence="3" key="1">
    <citation type="submission" date="2023-03" db="EMBL/GenBank/DDBJ databases">
        <title>Chitinimonas shenzhenensis gen. nov., sp. nov., a novel member of family Burkholderiaceae isolated from activated sludge collected in Shen Zhen, China.</title>
        <authorList>
            <person name="Wang X."/>
        </authorList>
    </citation>
    <scope>NUCLEOTIDE SEQUENCE</scope>
    <source>
        <strain evidence="3">DQS-5</strain>
    </source>
</reference>
<feature type="domain" description="DUF2059" evidence="2">
    <location>
        <begin position="99"/>
        <end position="148"/>
    </location>
</feature>
<accession>A0ABT7E025</accession>
<evidence type="ECO:0000313" key="4">
    <source>
        <dbReference type="Proteomes" id="UP001172778"/>
    </source>
</evidence>
<evidence type="ECO:0000256" key="1">
    <source>
        <dbReference type="SAM" id="SignalP"/>
    </source>
</evidence>
<dbReference type="Pfam" id="PF09832">
    <property type="entry name" value="DUF2059"/>
    <property type="match status" value="1"/>
</dbReference>
<name>A0ABT7E025_9NEIS</name>